<evidence type="ECO:0008006" key="5">
    <source>
        <dbReference type="Google" id="ProtNLM"/>
    </source>
</evidence>
<feature type="region of interest" description="Disordered" evidence="2">
    <location>
        <begin position="266"/>
        <end position="302"/>
    </location>
</feature>
<gene>
    <name evidence="3" type="ORF">JKK62_03850</name>
</gene>
<dbReference type="InterPro" id="IPR003409">
    <property type="entry name" value="MORN"/>
</dbReference>
<name>A0A934TYR6_9FIRM</name>
<dbReference type="Gene3D" id="2.20.110.10">
    <property type="entry name" value="Histone H3 K4-specific methyltransferase SET7/9 N-terminal domain"/>
    <property type="match status" value="2"/>
</dbReference>
<dbReference type="AlphaFoldDB" id="A0A934TYR6"/>
<dbReference type="PANTHER" id="PTHR43215">
    <property type="entry name" value="RADIAL SPOKE HEAD 1 HOMOLOG"/>
    <property type="match status" value="1"/>
</dbReference>
<evidence type="ECO:0000256" key="2">
    <source>
        <dbReference type="SAM" id="MobiDB-lite"/>
    </source>
</evidence>
<dbReference type="PANTHER" id="PTHR43215:SF14">
    <property type="entry name" value="RADIAL SPOKE HEAD 1 HOMOLOG"/>
    <property type="match status" value="1"/>
</dbReference>
<organism evidence="3 4">
    <name type="scientific">Ruminococcus difficilis</name>
    <dbReference type="NCBI Taxonomy" id="2763069"/>
    <lineage>
        <taxon>Bacteria</taxon>
        <taxon>Bacillati</taxon>
        <taxon>Bacillota</taxon>
        <taxon>Clostridia</taxon>
        <taxon>Eubacteriales</taxon>
        <taxon>Oscillospiraceae</taxon>
        <taxon>Ruminococcus</taxon>
    </lineage>
</organism>
<dbReference type="Pfam" id="PF02493">
    <property type="entry name" value="MORN"/>
    <property type="match status" value="3"/>
</dbReference>
<protein>
    <recommendedName>
        <fullName evidence="5">MORN repeat-containing protein</fullName>
    </recommendedName>
</protein>
<reference evidence="3" key="1">
    <citation type="submission" date="2021-01" db="EMBL/GenBank/DDBJ databases">
        <title>Genome public.</title>
        <authorList>
            <person name="Liu C."/>
            <person name="Sun Q."/>
        </authorList>
    </citation>
    <scope>NUCLEOTIDE SEQUENCE</scope>
    <source>
        <strain evidence="3">M6</strain>
    </source>
</reference>
<dbReference type="SMART" id="SM00698">
    <property type="entry name" value="MORN"/>
    <property type="match status" value="3"/>
</dbReference>
<sequence>MGIQYFYNFCLTQVDDTDLNSDILTAVRKSYFSDFERIRDRITYDSEGISLLYDYCIERNKPLQWTVKRPGGAVVQEVLPSDNGKYYLCCYQEDKLFKRLLFSKFHTLLKVEYMDENGAVCRSLEPRKIQGGLCLLYKDNALEEPVALFAAPEVSEKPVREELNAAFTDYTAIASTDEGVIWFLSDSQLSHYREFVDLVRTGVAQMIEKSYVDDAAPLYEKINAKDFNIKRNLSASLDIADAKPFITPAVPDVPIEDVMATDQSFADIDNGSDQEPFDVPKTENPEETPKDDPTDKAAKPDKQIMADGAVYSYYGELDDNNNRSGYGRTVTDLGRTAYEGEYRNDKRSGKGAYYYMDGTLCYSGDWSENVRHGVGVGISAKDGSMHIGKWVNNKPEGNGVRVAADGNVKFVCKELSDGTTALMNYLDNDTVVITKYDKSGARISEKIISLANE</sequence>
<keyword evidence="4" id="KW-1185">Reference proteome</keyword>
<comment type="caution">
    <text evidence="3">The sequence shown here is derived from an EMBL/GenBank/DDBJ whole genome shotgun (WGS) entry which is preliminary data.</text>
</comment>
<accession>A0A934TYR6</accession>
<feature type="compositionally biased region" description="Basic and acidic residues" evidence="2">
    <location>
        <begin position="278"/>
        <end position="302"/>
    </location>
</feature>
<dbReference type="EMBL" id="JAEQMG010000041">
    <property type="protein sequence ID" value="MBK6087795.1"/>
    <property type="molecule type" value="Genomic_DNA"/>
</dbReference>
<keyword evidence="1" id="KW-0677">Repeat</keyword>
<evidence type="ECO:0000256" key="1">
    <source>
        <dbReference type="ARBA" id="ARBA00022737"/>
    </source>
</evidence>
<evidence type="ECO:0000313" key="4">
    <source>
        <dbReference type="Proteomes" id="UP000633365"/>
    </source>
</evidence>
<dbReference type="SUPFAM" id="SSF82185">
    <property type="entry name" value="Histone H3 K4-specific methyltransferase SET7/9 N-terminal domain"/>
    <property type="match status" value="1"/>
</dbReference>
<dbReference type="RefSeq" id="WP_186833431.1">
    <property type="nucleotide sequence ID" value="NZ_JAEQMG010000041.1"/>
</dbReference>
<evidence type="ECO:0000313" key="3">
    <source>
        <dbReference type="EMBL" id="MBK6087795.1"/>
    </source>
</evidence>
<dbReference type="Proteomes" id="UP000633365">
    <property type="component" value="Unassembled WGS sequence"/>
</dbReference>
<proteinExistence type="predicted"/>